<keyword evidence="6 13" id="KW-0812">Transmembrane</keyword>
<dbReference type="EC" id="2.4.1.-" evidence="13"/>
<dbReference type="GO" id="GO:0032580">
    <property type="term" value="C:Golgi cisterna membrane"/>
    <property type="evidence" value="ECO:0007669"/>
    <property type="project" value="UniProtKB-SubCell"/>
</dbReference>
<comment type="caution">
    <text evidence="15">The sequence shown here is derived from an EMBL/GenBank/DDBJ whole genome shotgun (WGS) entry which is preliminary data.</text>
</comment>
<keyword evidence="5 13" id="KW-0808">Transferase</keyword>
<dbReference type="InterPro" id="IPR055270">
    <property type="entry name" value="Glyco_tran_10_C"/>
</dbReference>
<keyword evidence="13" id="KW-0333">Golgi apparatus</keyword>
<comment type="subcellular location">
    <subcellularLocation>
        <location evidence="1">Endoplasmic reticulum membrane</location>
        <topology evidence="1">Single-pass type II membrane protein</topology>
    </subcellularLocation>
    <subcellularLocation>
        <location evidence="13">Golgi apparatus</location>
        <location evidence="13">Golgi stack membrane</location>
        <topology evidence="13">Single-pass type II membrane protein</topology>
    </subcellularLocation>
</comment>
<proteinExistence type="inferred from homology"/>
<dbReference type="PANTHER" id="PTHR11929">
    <property type="entry name" value="ALPHA- 1,3 -FUCOSYLTRANSFERASE"/>
    <property type="match status" value="1"/>
</dbReference>
<dbReference type="OrthoDB" id="9993460at2759"/>
<reference evidence="15 16" key="1">
    <citation type="journal article" date="2018" name="Nat. Ecol. Evol.">
        <title>Shark genomes provide insights into elasmobranch evolution and the origin of vertebrates.</title>
        <authorList>
            <person name="Hara Y"/>
            <person name="Yamaguchi K"/>
            <person name="Onimaru K"/>
            <person name="Kadota M"/>
            <person name="Koyanagi M"/>
            <person name="Keeley SD"/>
            <person name="Tatsumi K"/>
            <person name="Tanaka K"/>
            <person name="Motone F"/>
            <person name="Kageyama Y"/>
            <person name="Nozu R"/>
            <person name="Adachi N"/>
            <person name="Nishimura O"/>
            <person name="Nakagawa R"/>
            <person name="Tanegashima C"/>
            <person name="Kiyatake I"/>
            <person name="Matsumoto R"/>
            <person name="Murakumo K"/>
            <person name="Nishida K"/>
            <person name="Terakita A"/>
            <person name="Kuratani S"/>
            <person name="Sato K"/>
            <person name="Hyodo S Kuraku.S."/>
        </authorList>
    </citation>
    <scope>NUCLEOTIDE SEQUENCE [LARGE SCALE GENOMIC DNA]</scope>
</reference>
<evidence type="ECO:0000256" key="1">
    <source>
        <dbReference type="ARBA" id="ARBA00004648"/>
    </source>
</evidence>
<protein>
    <recommendedName>
        <fullName evidence="13">Fucosyltransferase</fullName>
        <ecNumber evidence="13">2.4.1.-</ecNumber>
    </recommendedName>
</protein>
<dbReference type="FunFam" id="3.40.50.11660:FF:000002">
    <property type="entry name" value="Alpha-(1,3)-fucosyltransferase"/>
    <property type="match status" value="1"/>
</dbReference>
<evidence type="ECO:0000256" key="9">
    <source>
        <dbReference type="ARBA" id="ARBA00023136"/>
    </source>
</evidence>
<dbReference type="STRING" id="75743.A0A401NMT0"/>
<evidence type="ECO:0000256" key="10">
    <source>
        <dbReference type="ARBA" id="ARBA00023180"/>
    </source>
</evidence>
<dbReference type="Pfam" id="PF00852">
    <property type="entry name" value="Glyco_transf_10"/>
    <property type="match status" value="1"/>
</dbReference>
<evidence type="ECO:0000256" key="5">
    <source>
        <dbReference type="ARBA" id="ARBA00022679"/>
    </source>
</evidence>
<organism evidence="15 16">
    <name type="scientific">Scyliorhinus torazame</name>
    <name type="common">Cloudy catshark</name>
    <name type="synonym">Catulus torazame</name>
    <dbReference type="NCBI Taxonomy" id="75743"/>
    <lineage>
        <taxon>Eukaryota</taxon>
        <taxon>Metazoa</taxon>
        <taxon>Chordata</taxon>
        <taxon>Craniata</taxon>
        <taxon>Vertebrata</taxon>
        <taxon>Chondrichthyes</taxon>
        <taxon>Elasmobranchii</taxon>
        <taxon>Galeomorphii</taxon>
        <taxon>Galeoidea</taxon>
        <taxon>Carcharhiniformes</taxon>
        <taxon>Scyliorhinidae</taxon>
        <taxon>Scyliorhinus</taxon>
    </lineage>
</organism>
<gene>
    <name evidence="15" type="ORF">scyTo_0004209</name>
</gene>
<feature type="domain" description="Fucosyltransferase C-terminal" evidence="14">
    <location>
        <begin position="25"/>
        <end position="148"/>
    </location>
</feature>
<dbReference type="GO" id="GO:0046920">
    <property type="term" value="F:alpha-(1-&gt;3)-fucosyltransferase activity"/>
    <property type="evidence" value="ECO:0007669"/>
    <property type="project" value="TreeGrafter"/>
</dbReference>
<comment type="similarity">
    <text evidence="3 13">Belongs to the glycosyltransferase 10 family.</text>
</comment>
<dbReference type="SUPFAM" id="SSF53756">
    <property type="entry name" value="UDP-Glycosyltransferase/glycogen phosphorylase"/>
    <property type="match status" value="1"/>
</dbReference>
<dbReference type="GO" id="GO:0046922">
    <property type="term" value="F:peptide-O-fucosyltransferase activity"/>
    <property type="evidence" value="ECO:0007669"/>
    <property type="project" value="UniProtKB-EC"/>
</dbReference>
<name>A0A401NMT0_SCYTO</name>
<keyword evidence="16" id="KW-1185">Reference proteome</keyword>
<dbReference type="InterPro" id="IPR038577">
    <property type="entry name" value="GT10-like_C_sf"/>
</dbReference>
<evidence type="ECO:0000313" key="15">
    <source>
        <dbReference type="EMBL" id="GCB62162.1"/>
    </source>
</evidence>
<comment type="pathway">
    <text evidence="2">Protein modification; protein glycosylation.</text>
</comment>
<evidence type="ECO:0000256" key="7">
    <source>
        <dbReference type="ARBA" id="ARBA00022968"/>
    </source>
</evidence>
<keyword evidence="7" id="KW-0735">Signal-anchor</keyword>
<evidence type="ECO:0000256" key="8">
    <source>
        <dbReference type="ARBA" id="ARBA00022989"/>
    </source>
</evidence>
<keyword evidence="10" id="KW-0325">Glycoprotein</keyword>
<dbReference type="OMA" id="KLWDYVH"/>
<evidence type="ECO:0000256" key="6">
    <source>
        <dbReference type="ARBA" id="ARBA00022692"/>
    </source>
</evidence>
<evidence type="ECO:0000256" key="4">
    <source>
        <dbReference type="ARBA" id="ARBA00022676"/>
    </source>
</evidence>
<dbReference type="EMBL" id="BFAA01001230">
    <property type="protein sequence ID" value="GCB62162.1"/>
    <property type="molecule type" value="Genomic_DNA"/>
</dbReference>
<accession>A0A401NMT0</accession>
<keyword evidence="4 13" id="KW-0328">Glycosyltransferase</keyword>
<dbReference type="UniPathway" id="UPA00378"/>
<evidence type="ECO:0000256" key="11">
    <source>
        <dbReference type="ARBA" id="ARBA00047273"/>
    </source>
</evidence>
<dbReference type="Gene3D" id="3.40.50.11660">
    <property type="entry name" value="Glycosyl transferase family 10, C-terminal domain"/>
    <property type="match status" value="1"/>
</dbReference>
<sequence length="281" mass="32808">MVEMQLLSRINLQLKTSTPAVGNNKIDSYGQCLQNKDLPSDRLVDTLTATTEDTEFMEFISKYKFHLAMENAICDDYMTEKLWRPMHLGAVPIYRGSPVVQDWMPNPHSIILIDSFKSPKALADFINYLDQNDEEYMKYLEYKQPGGITNTLLLESLETRDWGVNDVNKPNYLNGFECFVCEKENERLRAEEAHRQQPDKFLPPAPRMAAYNHMGCPLPVPGYGNFDEIPEDDSWKQMWQQDYWQSLDQAEALSTMIHRNETDPNKLWDYVHQLMTKRSKH</sequence>
<comment type="catalytic activity">
    <reaction evidence="11">
        <text>L-threonyl-[protein] + GDP-beta-L-fucose = 3-O-(alpha-L-fucosyl)-L-threonyl-[protein] + GDP + H(+)</text>
        <dbReference type="Rhea" id="RHEA:70491"/>
        <dbReference type="Rhea" id="RHEA-COMP:11060"/>
        <dbReference type="Rhea" id="RHEA-COMP:17915"/>
        <dbReference type="ChEBI" id="CHEBI:15378"/>
        <dbReference type="ChEBI" id="CHEBI:30013"/>
        <dbReference type="ChEBI" id="CHEBI:57273"/>
        <dbReference type="ChEBI" id="CHEBI:58189"/>
        <dbReference type="ChEBI" id="CHEBI:189631"/>
        <dbReference type="EC" id="2.4.1.221"/>
    </reaction>
    <physiologicalReaction direction="left-to-right" evidence="11">
        <dbReference type="Rhea" id="RHEA:70492"/>
    </physiologicalReaction>
</comment>
<evidence type="ECO:0000256" key="2">
    <source>
        <dbReference type="ARBA" id="ARBA00004922"/>
    </source>
</evidence>
<keyword evidence="8" id="KW-1133">Transmembrane helix</keyword>
<evidence type="ECO:0000256" key="13">
    <source>
        <dbReference type="RuleBase" id="RU003832"/>
    </source>
</evidence>
<dbReference type="AlphaFoldDB" id="A0A401NMT0"/>
<evidence type="ECO:0000313" key="16">
    <source>
        <dbReference type="Proteomes" id="UP000288216"/>
    </source>
</evidence>
<comment type="catalytic activity">
    <reaction evidence="12">
        <text>L-seryl-[protein] + GDP-beta-L-fucose = 3-O-(alpha-L-fucosyl)-L-seryl-[protein] + GDP + H(+)</text>
        <dbReference type="Rhea" id="RHEA:63644"/>
        <dbReference type="Rhea" id="RHEA-COMP:9863"/>
        <dbReference type="Rhea" id="RHEA-COMP:17914"/>
        <dbReference type="ChEBI" id="CHEBI:15378"/>
        <dbReference type="ChEBI" id="CHEBI:29999"/>
        <dbReference type="ChEBI" id="CHEBI:57273"/>
        <dbReference type="ChEBI" id="CHEBI:58189"/>
        <dbReference type="ChEBI" id="CHEBI:189632"/>
        <dbReference type="EC" id="2.4.1.221"/>
    </reaction>
    <physiologicalReaction direction="left-to-right" evidence="12">
        <dbReference type="Rhea" id="RHEA:63645"/>
    </physiologicalReaction>
</comment>
<keyword evidence="9" id="KW-0472">Membrane</keyword>
<evidence type="ECO:0000256" key="3">
    <source>
        <dbReference type="ARBA" id="ARBA00008919"/>
    </source>
</evidence>
<dbReference type="Proteomes" id="UP000288216">
    <property type="component" value="Unassembled WGS sequence"/>
</dbReference>
<dbReference type="InterPro" id="IPR001503">
    <property type="entry name" value="Glyco_trans_10"/>
</dbReference>
<evidence type="ECO:0000256" key="12">
    <source>
        <dbReference type="ARBA" id="ARBA00048647"/>
    </source>
</evidence>
<evidence type="ECO:0000259" key="14">
    <source>
        <dbReference type="Pfam" id="PF00852"/>
    </source>
</evidence>
<dbReference type="GO" id="GO:0005789">
    <property type="term" value="C:endoplasmic reticulum membrane"/>
    <property type="evidence" value="ECO:0007669"/>
    <property type="project" value="UniProtKB-SubCell"/>
</dbReference>
<dbReference type="PANTHER" id="PTHR11929:SF198">
    <property type="entry name" value="ALPHA-(1,3)-FUCOSYLTRANSFERASE 11"/>
    <property type="match status" value="1"/>
</dbReference>